<sequence>MSIVLGREPAIPPVTQSPEAIDLSNQLLAHQRKSAALHQEARQLAIASLG</sequence>
<dbReference type="Proteomes" id="UP000001887">
    <property type="component" value="Chromosome"/>
</dbReference>
<dbReference type="KEGG" id="psl:Psta_4331"/>
<proteinExistence type="predicted"/>
<organism evidence="1 2">
    <name type="scientific">Pirellula staleyi (strain ATCC 27377 / DSM 6068 / ICPB 4128)</name>
    <name type="common">Pirella staleyi</name>
    <dbReference type="NCBI Taxonomy" id="530564"/>
    <lineage>
        <taxon>Bacteria</taxon>
        <taxon>Pseudomonadati</taxon>
        <taxon>Planctomycetota</taxon>
        <taxon>Planctomycetia</taxon>
        <taxon>Pirellulales</taxon>
        <taxon>Pirellulaceae</taxon>
        <taxon>Pirellula</taxon>
    </lineage>
</organism>
<dbReference type="EMBL" id="CP001848">
    <property type="protein sequence ID" value="ADB18978.1"/>
    <property type="molecule type" value="Genomic_DNA"/>
</dbReference>
<evidence type="ECO:0000313" key="1">
    <source>
        <dbReference type="EMBL" id="ADB18978.1"/>
    </source>
</evidence>
<accession>D2R516</accession>
<protein>
    <submittedName>
        <fullName evidence="1">Uncharacterized protein</fullName>
    </submittedName>
</protein>
<name>D2R516_PIRSD</name>
<dbReference type="HOGENOM" id="CLU_3121022_0_0_0"/>
<reference evidence="1 2" key="1">
    <citation type="journal article" date="2009" name="Stand. Genomic Sci.">
        <title>Complete genome sequence of Pirellula staleyi type strain (ATCC 27377).</title>
        <authorList>
            <person name="Clum A."/>
            <person name="Tindall B.J."/>
            <person name="Sikorski J."/>
            <person name="Ivanova N."/>
            <person name="Mavrommatis K."/>
            <person name="Lucas S."/>
            <person name="Glavina del Rio T."/>
            <person name="Nolan M."/>
            <person name="Chen F."/>
            <person name="Tice H."/>
            <person name="Pitluck S."/>
            <person name="Cheng J.F."/>
            <person name="Chertkov O."/>
            <person name="Brettin T."/>
            <person name="Han C."/>
            <person name="Detter J.C."/>
            <person name="Kuske C."/>
            <person name="Bruce D."/>
            <person name="Goodwin L."/>
            <person name="Ovchinikova G."/>
            <person name="Pati A."/>
            <person name="Mikhailova N."/>
            <person name="Chen A."/>
            <person name="Palaniappan K."/>
            <person name="Land M."/>
            <person name="Hauser L."/>
            <person name="Chang Y.J."/>
            <person name="Jeffries C.D."/>
            <person name="Chain P."/>
            <person name="Rohde M."/>
            <person name="Goker M."/>
            <person name="Bristow J."/>
            <person name="Eisen J.A."/>
            <person name="Markowitz V."/>
            <person name="Hugenholtz P."/>
            <person name="Kyrpides N.C."/>
            <person name="Klenk H.P."/>
            <person name="Lapidus A."/>
        </authorList>
    </citation>
    <scope>NUCLEOTIDE SEQUENCE [LARGE SCALE GENOMIC DNA]</scope>
    <source>
        <strain evidence="2">ATCC 27377 / DSM 6068 / ICPB 4128</strain>
    </source>
</reference>
<gene>
    <name evidence="1" type="ordered locus">Psta_4331</name>
</gene>
<evidence type="ECO:0000313" key="2">
    <source>
        <dbReference type="Proteomes" id="UP000001887"/>
    </source>
</evidence>
<dbReference type="AlphaFoldDB" id="D2R516"/>
<keyword evidence="2" id="KW-1185">Reference proteome</keyword>